<organism evidence="6 7">
    <name type="scientific">Paractinoplanes rishiriensis</name>
    <dbReference type="NCBI Taxonomy" id="1050105"/>
    <lineage>
        <taxon>Bacteria</taxon>
        <taxon>Bacillati</taxon>
        <taxon>Actinomycetota</taxon>
        <taxon>Actinomycetes</taxon>
        <taxon>Micromonosporales</taxon>
        <taxon>Micromonosporaceae</taxon>
        <taxon>Paractinoplanes</taxon>
    </lineage>
</organism>
<keyword evidence="1" id="KW-0285">Flavoprotein</keyword>
<evidence type="ECO:0000256" key="1">
    <source>
        <dbReference type="ARBA" id="ARBA00022630"/>
    </source>
</evidence>
<dbReference type="SUPFAM" id="SSF51679">
    <property type="entry name" value="Bacterial luciferase-like"/>
    <property type="match status" value="1"/>
</dbReference>
<dbReference type="EMBL" id="BOMV01000077">
    <property type="protein sequence ID" value="GIE99778.1"/>
    <property type="molecule type" value="Genomic_DNA"/>
</dbReference>
<dbReference type="PANTHER" id="PTHR42847">
    <property type="entry name" value="ALKANESULFONATE MONOOXYGENASE"/>
    <property type="match status" value="1"/>
</dbReference>
<evidence type="ECO:0000313" key="6">
    <source>
        <dbReference type="EMBL" id="GIE99778.1"/>
    </source>
</evidence>
<protein>
    <submittedName>
        <fullName evidence="6">LLM class F420-dependent oxidoreductase</fullName>
    </submittedName>
</protein>
<keyword evidence="7" id="KW-1185">Reference proteome</keyword>
<dbReference type="InterPro" id="IPR050172">
    <property type="entry name" value="SsuD_RutA_monooxygenase"/>
</dbReference>
<dbReference type="PANTHER" id="PTHR42847:SF4">
    <property type="entry name" value="ALKANESULFONATE MONOOXYGENASE-RELATED"/>
    <property type="match status" value="1"/>
</dbReference>
<dbReference type="Gene3D" id="3.20.20.30">
    <property type="entry name" value="Luciferase-like domain"/>
    <property type="match status" value="1"/>
</dbReference>
<evidence type="ECO:0000256" key="2">
    <source>
        <dbReference type="ARBA" id="ARBA00022643"/>
    </source>
</evidence>
<keyword evidence="4" id="KW-0503">Monooxygenase</keyword>
<dbReference type="InterPro" id="IPR011251">
    <property type="entry name" value="Luciferase-like_dom"/>
</dbReference>
<keyword evidence="2" id="KW-0288">FMN</keyword>
<dbReference type="InterPro" id="IPR036661">
    <property type="entry name" value="Luciferase-like_sf"/>
</dbReference>
<gene>
    <name evidence="6" type="primary">ssuD_4</name>
    <name evidence="6" type="ORF">Ari01nite_72430</name>
</gene>
<name>A0A919K400_9ACTN</name>
<proteinExistence type="predicted"/>
<comment type="caution">
    <text evidence="6">The sequence shown here is derived from an EMBL/GenBank/DDBJ whole genome shotgun (WGS) entry which is preliminary data.</text>
</comment>
<evidence type="ECO:0000259" key="5">
    <source>
        <dbReference type="Pfam" id="PF00296"/>
    </source>
</evidence>
<evidence type="ECO:0000256" key="3">
    <source>
        <dbReference type="ARBA" id="ARBA00023002"/>
    </source>
</evidence>
<evidence type="ECO:0000313" key="7">
    <source>
        <dbReference type="Proteomes" id="UP000636960"/>
    </source>
</evidence>
<sequence length="300" mass="31823">MQVRIHVEPTEVGASYAELSRAARAAEECGFDGFFRSDHYLRFGDRTGPAAPSDAWTTLAGLARDTRSITLGTLVSPVTFRSPAQLAIQVADVAEMSGGRVELGLGTGWHGAEHTAYGIAFPPRRYARLAEQIEVLTGLWAATGPFTFHGEHYCLDAAPPPRRDPGRPAPPLIIGGMGARRTPELAARHAAEYNALAAPPAVAAARYELVGKLAAQSGRQVVCSTLQTVCCGRTDAEVARRAAALGEPLGPDAFAGTPDAVAERIHRYAEAGATRVYLRVLDLGDLDHLELLAAAVLPQL</sequence>
<accession>A0A919K400</accession>
<dbReference type="GO" id="GO:0046306">
    <property type="term" value="P:alkanesulfonate catabolic process"/>
    <property type="evidence" value="ECO:0007669"/>
    <property type="project" value="TreeGrafter"/>
</dbReference>
<keyword evidence="3" id="KW-0560">Oxidoreductase</keyword>
<feature type="domain" description="Luciferase-like" evidence="5">
    <location>
        <begin position="9"/>
        <end position="245"/>
    </location>
</feature>
<reference evidence="6" key="1">
    <citation type="submission" date="2021-01" db="EMBL/GenBank/DDBJ databases">
        <title>Whole genome shotgun sequence of Actinoplanes rishiriensis NBRC 108556.</title>
        <authorList>
            <person name="Komaki H."/>
            <person name="Tamura T."/>
        </authorList>
    </citation>
    <scope>NUCLEOTIDE SEQUENCE</scope>
    <source>
        <strain evidence="6">NBRC 108556</strain>
    </source>
</reference>
<dbReference type="Pfam" id="PF00296">
    <property type="entry name" value="Bac_luciferase"/>
    <property type="match status" value="1"/>
</dbReference>
<dbReference type="GO" id="GO:0008726">
    <property type="term" value="F:alkanesulfonate monooxygenase activity"/>
    <property type="evidence" value="ECO:0007669"/>
    <property type="project" value="TreeGrafter"/>
</dbReference>
<dbReference type="Proteomes" id="UP000636960">
    <property type="component" value="Unassembled WGS sequence"/>
</dbReference>
<dbReference type="RefSeq" id="WP_203786760.1">
    <property type="nucleotide sequence ID" value="NZ_BOMV01000077.1"/>
</dbReference>
<dbReference type="AlphaFoldDB" id="A0A919K400"/>
<evidence type="ECO:0000256" key="4">
    <source>
        <dbReference type="ARBA" id="ARBA00023033"/>
    </source>
</evidence>